<dbReference type="SUPFAM" id="SSF53335">
    <property type="entry name" value="S-adenosyl-L-methionine-dependent methyltransferases"/>
    <property type="match status" value="1"/>
</dbReference>
<gene>
    <name evidence="1" type="ORF">PH603_13050</name>
</gene>
<dbReference type="KEGG" id="gso:PH603_13050"/>
<dbReference type="RefSeq" id="WP_289502979.1">
    <property type="nucleotide sequence ID" value="NZ_CP116805.1"/>
</dbReference>
<dbReference type="GO" id="GO:0032259">
    <property type="term" value="P:methylation"/>
    <property type="evidence" value="ECO:0007669"/>
    <property type="project" value="UniProtKB-KW"/>
</dbReference>
<dbReference type="CDD" id="cd02440">
    <property type="entry name" value="AdoMet_MTases"/>
    <property type="match status" value="1"/>
</dbReference>
<proteinExistence type="predicted"/>
<dbReference type="EMBL" id="CP116805">
    <property type="protein sequence ID" value="WCL53467.1"/>
    <property type="molecule type" value="Genomic_DNA"/>
</dbReference>
<dbReference type="PANTHER" id="PTHR43861">
    <property type="entry name" value="TRANS-ACONITATE 2-METHYLTRANSFERASE-RELATED"/>
    <property type="match status" value="1"/>
</dbReference>
<dbReference type="AlphaFoldDB" id="A0AAE9XNU4"/>
<name>A0AAE9XNU4_9PROT</name>
<keyword evidence="1" id="KW-0808">Transferase</keyword>
<keyword evidence="2" id="KW-1185">Reference proteome</keyword>
<evidence type="ECO:0000313" key="2">
    <source>
        <dbReference type="Proteomes" id="UP001217500"/>
    </source>
</evidence>
<protein>
    <submittedName>
        <fullName evidence="1">Class I SAM-dependent methyltransferase</fullName>
    </submittedName>
</protein>
<organism evidence="1 2">
    <name type="scientific">Gimibacter soli</name>
    <dbReference type="NCBI Taxonomy" id="3024400"/>
    <lineage>
        <taxon>Bacteria</taxon>
        <taxon>Pseudomonadati</taxon>
        <taxon>Pseudomonadota</taxon>
        <taxon>Alphaproteobacteria</taxon>
        <taxon>Kordiimonadales</taxon>
        <taxon>Temperatibacteraceae</taxon>
        <taxon>Gimibacter</taxon>
    </lineage>
</organism>
<dbReference type="Proteomes" id="UP001217500">
    <property type="component" value="Chromosome"/>
</dbReference>
<dbReference type="GO" id="GO:0008168">
    <property type="term" value="F:methyltransferase activity"/>
    <property type="evidence" value="ECO:0007669"/>
    <property type="project" value="UniProtKB-KW"/>
</dbReference>
<sequence length="209" mass="22765">MILLGKSGSSLIRGGIFWGIVSSFGGSRLDKIERDILTRVRKRLSASSAVLDVGCGIGNLARAIAPYVRKVVAVDPVEGMIERANMIGGLPNLEFQVKTLDMCLNNGGVYSAVLCTHVLQYVDKPDEFLRNIAKLSDDGLVMIAVACLGERRSLLASIISLMGAIGIMPRFHQLTFLDVRSIIELSGLNIVDFDILDKDMNIIWAVCKK</sequence>
<evidence type="ECO:0000313" key="1">
    <source>
        <dbReference type="EMBL" id="WCL53467.1"/>
    </source>
</evidence>
<dbReference type="Gene3D" id="3.40.50.150">
    <property type="entry name" value="Vaccinia Virus protein VP39"/>
    <property type="match status" value="1"/>
</dbReference>
<dbReference type="Pfam" id="PF13489">
    <property type="entry name" value="Methyltransf_23"/>
    <property type="match status" value="1"/>
</dbReference>
<dbReference type="InterPro" id="IPR029063">
    <property type="entry name" value="SAM-dependent_MTases_sf"/>
</dbReference>
<accession>A0AAE9XNU4</accession>
<keyword evidence="1" id="KW-0489">Methyltransferase</keyword>
<reference evidence="1" key="1">
    <citation type="submission" date="2023-01" db="EMBL/GenBank/DDBJ databases">
        <title>The genome sequence of Kordiimonadaceae bacterium 6D33.</title>
        <authorList>
            <person name="Liu Y."/>
        </authorList>
    </citation>
    <scope>NUCLEOTIDE SEQUENCE</scope>
    <source>
        <strain evidence="1">6D33</strain>
    </source>
</reference>